<dbReference type="NCBIfam" id="TIGR04335">
    <property type="entry name" value="AmmeMemoSam_A"/>
    <property type="match status" value="1"/>
</dbReference>
<evidence type="ECO:0000313" key="2">
    <source>
        <dbReference type="EMBL" id="SFV91115.1"/>
    </source>
</evidence>
<name>A0A1W1EAY2_9ZZZZ</name>
<dbReference type="InterPro" id="IPR002733">
    <property type="entry name" value="AMMECR1_domain"/>
</dbReference>
<dbReference type="InterPro" id="IPR036071">
    <property type="entry name" value="AMMECR1_dom_sf"/>
</dbReference>
<dbReference type="PANTHER" id="PTHR13016">
    <property type="entry name" value="AMMECR1 HOMOLOG"/>
    <property type="match status" value="1"/>
</dbReference>
<dbReference type="InterPro" id="IPR027485">
    <property type="entry name" value="AMMECR1_N"/>
</dbReference>
<dbReference type="EMBL" id="FPIB01000028">
    <property type="protein sequence ID" value="SFV91115.1"/>
    <property type="molecule type" value="Genomic_DNA"/>
</dbReference>
<sequence length="185" mass="20786">MDKREVLLKLARAAIAESFGIDYGVDMEALRRANPWLEKKGAAFVTLNKKNSGALKGCIGSIVAHRKLYDDIVSNAKSAAFHDPRFVALTPEEFNDITIEVSLLTDPKPLPYSSPEDLKLKLRPGIDGVILKKGNYQATYLPQVWEQLPMFESFMAHLCQKAGMSSDCLLLHPDVYVYQVEEYHE</sequence>
<proteinExistence type="predicted"/>
<reference evidence="2" key="1">
    <citation type="submission" date="2016-10" db="EMBL/GenBank/DDBJ databases">
        <authorList>
            <person name="de Groot N.N."/>
        </authorList>
    </citation>
    <scope>NUCLEOTIDE SEQUENCE</scope>
</reference>
<dbReference type="PANTHER" id="PTHR13016:SF0">
    <property type="entry name" value="AMME SYNDROME CANDIDATE GENE 1 PROTEIN"/>
    <property type="match status" value="1"/>
</dbReference>
<protein>
    <submittedName>
        <fullName evidence="2">COG2078: Uncharacterized ACR</fullName>
    </submittedName>
</protein>
<organism evidence="2">
    <name type="scientific">hydrothermal vent metagenome</name>
    <dbReference type="NCBI Taxonomy" id="652676"/>
    <lineage>
        <taxon>unclassified sequences</taxon>
        <taxon>metagenomes</taxon>
        <taxon>ecological metagenomes</taxon>
    </lineage>
</organism>
<dbReference type="InterPro" id="IPR023473">
    <property type="entry name" value="AMMECR1"/>
</dbReference>
<gene>
    <name evidence="2" type="ORF">MNB_SV-4-167</name>
</gene>
<accession>A0A1W1EAY2</accession>
<feature type="domain" description="AMMECR1" evidence="1">
    <location>
        <begin position="2"/>
        <end position="185"/>
    </location>
</feature>
<dbReference type="PROSITE" id="PS51112">
    <property type="entry name" value="AMMECR1"/>
    <property type="match status" value="1"/>
</dbReference>
<dbReference type="NCBIfam" id="TIGR00296">
    <property type="entry name" value="TIGR00296 family protein"/>
    <property type="match status" value="1"/>
</dbReference>
<evidence type="ECO:0000259" key="1">
    <source>
        <dbReference type="PROSITE" id="PS51112"/>
    </source>
</evidence>
<dbReference type="Gene3D" id="3.30.700.20">
    <property type="entry name" value="Hypothetical protein ph0010, domain 1"/>
    <property type="match status" value="1"/>
</dbReference>
<dbReference type="AlphaFoldDB" id="A0A1W1EAY2"/>
<dbReference type="Gene3D" id="3.30.1490.150">
    <property type="entry name" value="Hypothetical protein ph0010, domain 2"/>
    <property type="match status" value="1"/>
</dbReference>
<dbReference type="Pfam" id="PF01871">
    <property type="entry name" value="AMMECR1"/>
    <property type="match status" value="1"/>
</dbReference>
<dbReference type="InterPro" id="IPR027623">
    <property type="entry name" value="AmmeMemoSam_A"/>
</dbReference>
<dbReference type="SUPFAM" id="SSF143447">
    <property type="entry name" value="AMMECR1-like"/>
    <property type="match status" value="1"/>
</dbReference>